<sequence length="141" mass="15457">MAATNKLPRQDTNNLSFIEPCKNNEATSSGSSFMNIDNDEEFACNTPIGEKIDIIERKIGEGKLRLLDNDGNSLVPTGIVESDSEVEVVFNKTANLRISTGIDLLNGMTISFLSLKKFVVNITNSSTNKAFQVPVYPSRVQ</sequence>
<evidence type="ECO:0000313" key="1">
    <source>
        <dbReference type="EMBL" id="GFB17393.1"/>
    </source>
</evidence>
<name>A0A699L546_TANCI</name>
<accession>A0A699L546</accession>
<comment type="caution">
    <text evidence="1">The sequence shown here is derived from an EMBL/GenBank/DDBJ whole genome shotgun (WGS) entry which is preliminary data.</text>
</comment>
<organism evidence="1">
    <name type="scientific">Tanacetum cinerariifolium</name>
    <name type="common">Dalmatian daisy</name>
    <name type="synonym">Chrysanthemum cinerariifolium</name>
    <dbReference type="NCBI Taxonomy" id="118510"/>
    <lineage>
        <taxon>Eukaryota</taxon>
        <taxon>Viridiplantae</taxon>
        <taxon>Streptophyta</taxon>
        <taxon>Embryophyta</taxon>
        <taxon>Tracheophyta</taxon>
        <taxon>Spermatophyta</taxon>
        <taxon>Magnoliopsida</taxon>
        <taxon>eudicotyledons</taxon>
        <taxon>Gunneridae</taxon>
        <taxon>Pentapetalae</taxon>
        <taxon>asterids</taxon>
        <taxon>campanulids</taxon>
        <taxon>Asterales</taxon>
        <taxon>Asteraceae</taxon>
        <taxon>Asteroideae</taxon>
        <taxon>Anthemideae</taxon>
        <taxon>Anthemidinae</taxon>
        <taxon>Tanacetum</taxon>
    </lineage>
</organism>
<proteinExistence type="predicted"/>
<reference evidence="1" key="1">
    <citation type="journal article" date="2019" name="Sci. Rep.">
        <title>Draft genome of Tanacetum cinerariifolium, the natural source of mosquito coil.</title>
        <authorList>
            <person name="Yamashiro T."/>
            <person name="Shiraishi A."/>
            <person name="Satake H."/>
            <person name="Nakayama K."/>
        </authorList>
    </citation>
    <scope>NUCLEOTIDE SEQUENCE</scope>
</reference>
<protein>
    <submittedName>
        <fullName evidence="1">Uncharacterized protein</fullName>
    </submittedName>
</protein>
<dbReference type="AlphaFoldDB" id="A0A699L546"/>
<dbReference type="EMBL" id="BKCJ010568104">
    <property type="protein sequence ID" value="GFB17393.1"/>
    <property type="molecule type" value="Genomic_DNA"/>
</dbReference>
<gene>
    <name evidence="1" type="ORF">Tci_689364</name>
</gene>